<proteinExistence type="predicted"/>
<accession>A0A926D7P7</accession>
<sequence>MQSALLILCKYIRTQGRIYNESQGIQEQFLPVSVKYKNENSAGNGEKMAKEFLKLDGR</sequence>
<dbReference type="Proteomes" id="UP000623172">
    <property type="component" value="Unassembled WGS sequence"/>
</dbReference>
<evidence type="ECO:0000313" key="2">
    <source>
        <dbReference type="Proteomes" id="UP000623172"/>
    </source>
</evidence>
<organism evidence="1 2">
    <name type="scientific">Gehongia tenuis</name>
    <dbReference type="NCBI Taxonomy" id="2763655"/>
    <lineage>
        <taxon>Bacteria</taxon>
        <taxon>Bacillati</taxon>
        <taxon>Bacillota</taxon>
        <taxon>Clostridia</taxon>
        <taxon>Christensenellales</taxon>
        <taxon>Christensenellaceae</taxon>
        <taxon>Gehongia</taxon>
    </lineage>
</organism>
<comment type="caution">
    <text evidence="1">The sequence shown here is derived from an EMBL/GenBank/DDBJ whole genome shotgun (WGS) entry which is preliminary data.</text>
</comment>
<dbReference type="RefSeq" id="WP_249316680.1">
    <property type="nucleotide sequence ID" value="NZ_JACRSR010000003.1"/>
</dbReference>
<name>A0A926D7P7_9FIRM</name>
<dbReference type="EMBL" id="JACRSR010000003">
    <property type="protein sequence ID" value="MBC8531900.1"/>
    <property type="molecule type" value="Genomic_DNA"/>
</dbReference>
<dbReference type="AlphaFoldDB" id="A0A926D7P7"/>
<keyword evidence="2" id="KW-1185">Reference proteome</keyword>
<evidence type="ECO:0000313" key="1">
    <source>
        <dbReference type="EMBL" id="MBC8531900.1"/>
    </source>
</evidence>
<protein>
    <submittedName>
        <fullName evidence="1">Uncharacterized protein</fullName>
    </submittedName>
</protein>
<reference evidence="1" key="1">
    <citation type="submission" date="2020-08" db="EMBL/GenBank/DDBJ databases">
        <title>Genome public.</title>
        <authorList>
            <person name="Liu C."/>
            <person name="Sun Q."/>
        </authorList>
    </citation>
    <scope>NUCLEOTIDE SEQUENCE</scope>
    <source>
        <strain evidence="1">NSJ-53</strain>
    </source>
</reference>
<gene>
    <name evidence="1" type="ORF">H8696_08575</name>
</gene>